<dbReference type="InterPro" id="IPR001509">
    <property type="entry name" value="Epimerase_deHydtase"/>
</dbReference>
<evidence type="ECO:0000256" key="1">
    <source>
        <dbReference type="SAM" id="MobiDB-lite"/>
    </source>
</evidence>
<evidence type="ECO:0000313" key="3">
    <source>
        <dbReference type="EMBL" id="CAD8754411.1"/>
    </source>
</evidence>
<dbReference type="EMBL" id="HBFK01034510">
    <property type="protein sequence ID" value="CAD8754411.1"/>
    <property type="molecule type" value="Transcribed_RNA"/>
</dbReference>
<dbReference type="PANTHER" id="PTHR43725">
    <property type="entry name" value="UDP-GLUCOSE 4-EPIMERASE"/>
    <property type="match status" value="1"/>
</dbReference>
<dbReference type="GO" id="GO:0003978">
    <property type="term" value="F:UDP-glucose 4-epimerase activity"/>
    <property type="evidence" value="ECO:0007669"/>
    <property type="project" value="TreeGrafter"/>
</dbReference>
<dbReference type="GO" id="GO:0005996">
    <property type="term" value="P:monosaccharide metabolic process"/>
    <property type="evidence" value="ECO:0007669"/>
    <property type="project" value="TreeGrafter"/>
</dbReference>
<evidence type="ECO:0000259" key="2">
    <source>
        <dbReference type="Pfam" id="PF01370"/>
    </source>
</evidence>
<dbReference type="Gene3D" id="3.40.50.720">
    <property type="entry name" value="NAD(P)-binding Rossmann-like Domain"/>
    <property type="match status" value="1"/>
</dbReference>
<feature type="domain" description="NAD-dependent epimerase/dehydratase" evidence="2">
    <location>
        <begin position="23"/>
        <end position="97"/>
    </location>
</feature>
<sequence length="441" mass="47174">MASSPREGENGIPCEALSGKKYMVIGGTQFMGRHLVSKLLSLGAEVVLLNRGKTPNPFEGHPRVSLLRCDRLNQRAAFRRIVRKFAGDGIVDFVCFKPHSIRDVITSVKRQEGRPAPHYVFISSDSVFMAVDRTAVDAAHARAQASSQSGGGGLREEDVPLEPPSAEAKAAALRRNAYQFGYGSGKLKCEVELRGGRYPEYSCLRLPDVIGQFDNLGSHLSVQEALCSGASVGVRMEGVHDPVGHRISIAYAPNVADAIVSVMRTGVAAYGQTFHIACKQSTTLPDYVRMVAEMCGISEVNLDVGQDSEMVSVDTGHLDVSRATKVLLDWTPAHLREAIQTTVVWNFNLENAGYTRNLASDSSGSSSSSSSGNSDEDIIGDGGDKEAVVIEDDGGNSVDAYGGDRKRKHGVGGSPPPRVEGGGLHKAFQPGAPVQFSFNLE</sequence>
<dbReference type="EMBL" id="HBFX01061501">
    <property type="protein sequence ID" value="CAD8986088.1"/>
    <property type="molecule type" value="Transcribed_RNA"/>
</dbReference>
<gene>
    <name evidence="4" type="ORF">HAND00432_LOCUS37101</name>
    <name evidence="3" type="ORF">HAND1043_LOCUS20919</name>
</gene>
<feature type="region of interest" description="Disordered" evidence="1">
    <location>
        <begin position="141"/>
        <end position="161"/>
    </location>
</feature>
<dbReference type="InterPro" id="IPR036291">
    <property type="entry name" value="NAD(P)-bd_dom_sf"/>
</dbReference>
<organism evidence="4">
    <name type="scientific">Hemiselmis andersenii</name>
    <name type="common">Cryptophyte alga</name>
    <dbReference type="NCBI Taxonomy" id="464988"/>
    <lineage>
        <taxon>Eukaryota</taxon>
        <taxon>Cryptophyceae</taxon>
        <taxon>Cryptomonadales</taxon>
        <taxon>Hemiselmidaceae</taxon>
        <taxon>Hemiselmis</taxon>
    </lineage>
</organism>
<name>A0A6U5CJZ5_HEMAN</name>
<dbReference type="PANTHER" id="PTHR43725:SF32">
    <property type="entry name" value="NAD-DEPENDENT EPIMERASE_DEHYDRATASE DOMAIN-CONTAINING PROTEIN"/>
    <property type="match status" value="1"/>
</dbReference>
<reference evidence="4" key="1">
    <citation type="submission" date="2021-01" db="EMBL/GenBank/DDBJ databases">
        <authorList>
            <person name="Corre E."/>
            <person name="Pelletier E."/>
            <person name="Niang G."/>
            <person name="Scheremetjew M."/>
            <person name="Finn R."/>
            <person name="Kale V."/>
            <person name="Holt S."/>
            <person name="Cochrane G."/>
            <person name="Meng A."/>
            <person name="Brown T."/>
            <person name="Cohen L."/>
        </authorList>
    </citation>
    <scope>NUCLEOTIDE SEQUENCE</scope>
    <source>
        <strain evidence="3">CCMP441</strain>
        <strain evidence="4">CCMP644</strain>
    </source>
</reference>
<evidence type="ECO:0000313" key="4">
    <source>
        <dbReference type="EMBL" id="CAD8986088.1"/>
    </source>
</evidence>
<dbReference type="SUPFAM" id="SSF51735">
    <property type="entry name" value="NAD(P)-binding Rossmann-fold domains"/>
    <property type="match status" value="1"/>
</dbReference>
<dbReference type="Pfam" id="PF01370">
    <property type="entry name" value="Epimerase"/>
    <property type="match status" value="1"/>
</dbReference>
<feature type="compositionally biased region" description="Low complexity" evidence="1">
    <location>
        <begin position="360"/>
        <end position="373"/>
    </location>
</feature>
<protein>
    <recommendedName>
        <fullName evidence="2">NAD-dependent epimerase/dehydratase domain-containing protein</fullName>
    </recommendedName>
</protein>
<proteinExistence type="predicted"/>
<dbReference type="GO" id="GO:0005829">
    <property type="term" value="C:cytosol"/>
    <property type="evidence" value="ECO:0007669"/>
    <property type="project" value="TreeGrafter"/>
</dbReference>
<dbReference type="AlphaFoldDB" id="A0A6U5CJZ5"/>
<accession>A0A6U5CJZ5</accession>
<feature type="region of interest" description="Disordered" evidence="1">
    <location>
        <begin position="358"/>
        <end position="430"/>
    </location>
</feature>